<evidence type="ECO:0000256" key="2">
    <source>
        <dbReference type="PIRSR" id="PIRSR605511-1"/>
    </source>
</evidence>
<dbReference type="GO" id="GO:0019853">
    <property type="term" value="P:L-ascorbic acid biosynthetic process"/>
    <property type="evidence" value="ECO:0007669"/>
    <property type="project" value="TreeGrafter"/>
</dbReference>
<gene>
    <name evidence="5" type="ORF">E5K04_07535</name>
</gene>
<dbReference type="AlphaFoldDB" id="A0A4T0UWE9"/>
<protein>
    <submittedName>
        <fullName evidence="5">SMP-30/gluconolactonase/LRE family protein</fullName>
    </submittedName>
</protein>
<comment type="similarity">
    <text evidence="1">Belongs to the SMP-30/CGR1 family.</text>
</comment>
<dbReference type="OrthoDB" id="9775406at2"/>
<dbReference type="InterPro" id="IPR013658">
    <property type="entry name" value="SGL"/>
</dbReference>
<dbReference type="GO" id="GO:0004341">
    <property type="term" value="F:gluconolactonase activity"/>
    <property type="evidence" value="ECO:0007669"/>
    <property type="project" value="TreeGrafter"/>
</dbReference>
<evidence type="ECO:0000256" key="3">
    <source>
        <dbReference type="PIRSR" id="PIRSR605511-2"/>
    </source>
</evidence>
<feature type="binding site" evidence="3">
    <location>
        <position position="102"/>
    </location>
    <ligand>
        <name>substrate</name>
    </ligand>
</feature>
<dbReference type="PRINTS" id="PR01790">
    <property type="entry name" value="SMP30FAMILY"/>
</dbReference>
<comment type="caution">
    <text evidence="5">The sequence shown here is derived from an EMBL/GenBank/DDBJ whole genome shotgun (WGS) entry which is preliminary data.</text>
</comment>
<keyword evidence="3" id="KW-0479">Metal-binding</keyword>
<dbReference type="InterPro" id="IPR011042">
    <property type="entry name" value="6-blade_b-propeller_TolB-like"/>
</dbReference>
<dbReference type="Gene3D" id="2.120.10.30">
    <property type="entry name" value="TolB, C-terminal domain"/>
    <property type="match status" value="1"/>
</dbReference>
<comment type="cofactor">
    <cofactor evidence="3">
        <name>Zn(2+)</name>
        <dbReference type="ChEBI" id="CHEBI:29105"/>
    </cofactor>
    <text evidence="3">Binds 1 divalent metal cation per subunit.</text>
</comment>
<organism evidence="5 6">
    <name type="scientific">Crenobacter intestini</name>
    <dbReference type="NCBI Taxonomy" id="2563443"/>
    <lineage>
        <taxon>Bacteria</taxon>
        <taxon>Pseudomonadati</taxon>
        <taxon>Pseudomonadota</taxon>
        <taxon>Betaproteobacteria</taxon>
        <taxon>Neisseriales</taxon>
        <taxon>Neisseriaceae</taxon>
        <taxon>Crenobacter</taxon>
    </lineage>
</organism>
<feature type="active site" description="Proton donor/acceptor" evidence="2">
    <location>
        <position position="198"/>
    </location>
</feature>
<dbReference type="PANTHER" id="PTHR10907">
    <property type="entry name" value="REGUCALCIN"/>
    <property type="match status" value="1"/>
</dbReference>
<dbReference type="EMBL" id="STGJ01000007">
    <property type="protein sequence ID" value="TIC83402.1"/>
    <property type="molecule type" value="Genomic_DNA"/>
</dbReference>
<accession>A0A4T0UWE9</accession>
<keyword evidence="6" id="KW-1185">Reference proteome</keyword>
<feature type="binding site" evidence="3">
    <location>
        <position position="17"/>
    </location>
    <ligand>
        <name>a divalent metal cation</name>
        <dbReference type="ChEBI" id="CHEBI:60240"/>
    </ligand>
</feature>
<dbReference type="InterPro" id="IPR005511">
    <property type="entry name" value="SMP-30"/>
</dbReference>
<feature type="binding site" evidence="3">
    <location>
        <position position="100"/>
    </location>
    <ligand>
        <name>substrate</name>
    </ligand>
</feature>
<reference evidence="5 6" key="1">
    <citation type="submission" date="2019-04" db="EMBL/GenBank/DDBJ databases">
        <title>Crenobacter sp. nov.</title>
        <authorList>
            <person name="Shi S."/>
        </authorList>
    </citation>
    <scope>NUCLEOTIDE SEQUENCE [LARGE SCALE GENOMIC DNA]</scope>
    <source>
        <strain evidence="5 6">GY 70310</strain>
    </source>
</reference>
<dbReference type="Proteomes" id="UP000308891">
    <property type="component" value="Unassembled WGS sequence"/>
</dbReference>
<sequence>MTYEVQTALAAQAHLGECPIWSAREQVLYWVDILAPALNRFDPATGENRVMAMPAHIGCFGLREQGGFIVALRNGIFLTDADGNIEKQVGDNPTDTSKSRFNDGHVDLLGNFWAGTIWEPRDHKGGKLVRVKPTGESEVMGGDVLVSNGLGFSPDGRWMFHTDTPNHILYRYPLDEAGNPGERETLREFERGTGGRPDGAAFDSEGYYWTAMFDGGRVLRINPENGEIVDEIRLPVRWPTMVAFGGDDLKTLYITSSRENRSEEELAQYPESGNLFAVRVNVAGRAEPLFRG</sequence>
<evidence type="ECO:0000313" key="6">
    <source>
        <dbReference type="Proteomes" id="UP000308891"/>
    </source>
</evidence>
<dbReference type="RefSeq" id="WP_136552595.1">
    <property type="nucleotide sequence ID" value="NZ_STGJ01000007.1"/>
</dbReference>
<feature type="binding site" evidence="3">
    <location>
        <position position="198"/>
    </location>
    <ligand>
        <name>a divalent metal cation</name>
        <dbReference type="ChEBI" id="CHEBI:60240"/>
    </ligand>
</feature>
<dbReference type="Pfam" id="PF08450">
    <property type="entry name" value="SGL"/>
    <property type="match status" value="1"/>
</dbReference>
<dbReference type="PANTHER" id="PTHR10907:SF47">
    <property type="entry name" value="REGUCALCIN"/>
    <property type="match status" value="1"/>
</dbReference>
<evidence type="ECO:0000256" key="1">
    <source>
        <dbReference type="ARBA" id="ARBA00008853"/>
    </source>
</evidence>
<feature type="binding site" evidence="3">
    <location>
        <position position="148"/>
    </location>
    <ligand>
        <name>a divalent metal cation</name>
        <dbReference type="ChEBI" id="CHEBI:60240"/>
    </ligand>
</feature>
<evidence type="ECO:0000313" key="5">
    <source>
        <dbReference type="EMBL" id="TIC83402.1"/>
    </source>
</evidence>
<dbReference type="GO" id="GO:0005509">
    <property type="term" value="F:calcium ion binding"/>
    <property type="evidence" value="ECO:0007669"/>
    <property type="project" value="TreeGrafter"/>
</dbReference>
<name>A0A4T0UWE9_9NEIS</name>
<dbReference type="SUPFAM" id="SSF63829">
    <property type="entry name" value="Calcium-dependent phosphotriesterase"/>
    <property type="match status" value="1"/>
</dbReference>
<keyword evidence="3" id="KW-0862">Zinc</keyword>
<evidence type="ECO:0000259" key="4">
    <source>
        <dbReference type="Pfam" id="PF08450"/>
    </source>
</evidence>
<proteinExistence type="inferred from homology"/>
<feature type="domain" description="SMP-30/Gluconolactonase/LRE-like region" evidence="4">
    <location>
        <begin position="15"/>
        <end position="257"/>
    </location>
</feature>